<dbReference type="SMART" id="SM00382">
    <property type="entry name" value="AAA"/>
    <property type="match status" value="1"/>
</dbReference>
<dbReference type="GO" id="GO:0009360">
    <property type="term" value="C:DNA polymerase III complex"/>
    <property type="evidence" value="ECO:0007669"/>
    <property type="project" value="TreeGrafter"/>
</dbReference>
<name>A0A248JXD0_9PROT</name>
<dbReference type="Gene3D" id="3.40.50.300">
    <property type="entry name" value="P-loop containing nucleotide triphosphate hydrolases"/>
    <property type="match status" value="1"/>
</dbReference>
<dbReference type="EMBL" id="CP022111">
    <property type="protein sequence ID" value="ASG22778.1"/>
    <property type="molecule type" value="Genomic_DNA"/>
</dbReference>
<proteinExistence type="predicted"/>
<dbReference type="RefSeq" id="WP_040847993.1">
    <property type="nucleotide sequence ID" value="NZ_CP022111.1"/>
</dbReference>
<dbReference type="PANTHER" id="PTHR11669">
    <property type="entry name" value="REPLICATION FACTOR C / DNA POLYMERASE III GAMMA-TAU SUBUNIT"/>
    <property type="match status" value="1"/>
</dbReference>
<dbReference type="AlphaFoldDB" id="A0A248JXD0"/>
<gene>
    <name evidence="2" type="ORF">Y958_17905</name>
</gene>
<dbReference type="Pfam" id="PF13177">
    <property type="entry name" value="DNA_pol3_delta2"/>
    <property type="match status" value="1"/>
</dbReference>
<dbReference type="GO" id="GO:0006261">
    <property type="term" value="P:DNA-templated DNA replication"/>
    <property type="evidence" value="ECO:0007669"/>
    <property type="project" value="TreeGrafter"/>
</dbReference>
<dbReference type="Proteomes" id="UP000197153">
    <property type="component" value="Chromosome 2"/>
</dbReference>
<evidence type="ECO:0000259" key="1">
    <source>
        <dbReference type="SMART" id="SM00382"/>
    </source>
</evidence>
<evidence type="ECO:0000313" key="3">
    <source>
        <dbReference type="Proteomes" id="UP000197153"/>
    </source>
</evidence>
<dbReference type="SUPFAM" id="SSF52540">
    <property type="entry name" value="P-loop containing nucleoside triphosphate hydrolases"/>
    <property type="match status" value="1"/>
</dbReference>
<accession>A0A248JXD0</accession>
<dbReference type="NCBIfam" id="NF005677">
    <property type="entry name" value="PRK07471.1"/>
    <property type="match status" value="1"/>
</dbReference>
<dbReference type="InterPro" id="IPR027417">
    <property type="entry name" value="P-loop_NTPase"/>
</dbReference>
<dbReference type="PANTHER" id="PTHR11669:SF8">
    <property type="entry name" value="DNA POLYMERASE III SUBUNIT DELTA"/>
    <property type="match status" value="1"/>
</dbReference>
<dbReference type="InterPro" id="IPR050238">
    <property type="entry name" value="DNA_Rep/Repair_Clamp_Loader"/>
</dbReference>
<evidence type="ECO:0000313" key="2">
    <source>
        <dbReference type="EMBL" id="ASG22778.1"/>
    </source>
</evidence>
<sequence length="372" mass="40387">MPAPAFDRESVPAPIATHDLMGHTAAEQTLLKAATGGRLHHAWLIGGPPGIGKATLAYRFARFLLSGGAEPQDDGLFGAPPPPTSLYVSPENPIARRVAAGAHGDLLTIQRTWDEKRKRFKRDLPVEEVRRIAPFLRLTAAEGGWRIVVVDGADQMNPSGQNAILKILEEPPPRALILLVADNPGALLPTIRSRTRTLMLEPLPTTTVRSLVNRMMPDLEMGDAAALTTLSDGSIGRGLDLAAAGGLDLYRVLLGVLDTLPRLDLAAAHALADQVARAGQDTVWETTTDLLLWWLARFNRALARDQAAAEIVEGEAALMERLSFAARRDRALDRWMEVWDNVNRLFAKAEGANLDRKQVMLSALRTIEAAAS</sequence>
<protein>
    <submittedName>
        <fullName evidence="2">DNA polymerase III subunit delta</fullName>
    </submittedName>
</protein>
<dbReference type="KEGG" id="nao:Y958_17905"/>
<feature type="domain" description="AAA+ ATPase" evidence="1">
    <location>
        <begin position="39"/>
        <end position="203"/>
    </location>
</feature>
<reference evidence="2 3" key="1">
    <citation type="submission" date="2017-06" db="EMBL/GenBank/DDBJ databases">
        <title>Complete genome sequence of Nitrospirillum amazonense strain CBAmC, an endophytic nitrogen-fixing and plant growth-promoting bacterium, isolated from sugarcane.</title>
        <authorList>
            <person name="Schwab S."/>
            <person name="dos Santos Teixeira K.R."/>
            <person name="Simoes Araujo J.L."/>
            <person name="Soares Vidal M."/>
            <person name="Borges de Freitas H.R."/>
            <person name="Rivello Crivelaro A.L."/>
            <person name="Bueno de Camargo Nunes A."/>
            <person name="dos Santos C.M."/>
            <person name="Palmeira da Silva Rosa D."/>
            <person name="da Silva Padilha D."/>
            <person name="da Silva E."/>
            <person name="Araujo Terra L."/>
            <person name="Soares Mendes V."/>
            <person name="Farinelli L."/>
            <person name="Magalhaes Cruz L."/>
            <person name="Baldani J.I."/>
        </authorList>
    </citation>
    <scope>NUCLEOTIDE SEQUENCE [LARGE SCALE GENOMIC DNA]</scope>
    <source>
        <strain evidence="2 3">CBAmC</strain>
    </source>
</reference>
<keyword evidence="3" id="KW-1185">Reference proteome</keyword>
<dbReference type="InterPro" id="IPR003593">
    <property type="entry name" value="AAA+_ATPase"/>
</dbReference>
<organism evidence="2 3">
    <name type="scientific">Nitrospirillum viridazoti CBAmc</name>
    <dbReference type="NCBI Taxonomy" id="1441467"/>
    <lineage>
        <taxon>Bacteria</taxon>
        <taxon>Pseudomonadati</taxon>
        <taxon>Pseudomonadota</taxon>
        <taxon>Alphaproteobacteria</taxon>
        <taxon>Rhodospirillales</taxon>
        <taxon>Azospirillaceae</taxon>
        <taxon>Nitrospirillum</taxon>
        <taxon>Nitrospirillum viridazoti</taxon>
    </lineage>
</organism>